<evidence type="ECO:0000313" key="2">
    <source>
        <dbReference type="EMBL" id="TDL17598.1"/>
    </source>
</evidence>
<dbReference type="EMBL" id="ML170219">
    <property type="protein sequence ID" value="TDL17598.1"/>
    <property type="molecule type" value="Genomic_DNA"/>
</dbReference>
<feature type="region of interest" description="Disordered" evidence="1">
    <location>
        <begin position="88"/>
        <end position="107"/>
    </location>
</feature>
<proteinExistence type="predicted"/>
<name>A0A4Y7PR72_9AGAM</name>
<evidence type="ECO:0000256" key="1">
    <source>
        <dbReference type="SAM" id="MobiDB-lite"/>
    </source>
</evidence>
<sequence length="319" mass="36829">MGHQLYGYSGGRNAAPRYFESMCKVNVSQNYTCFVFYWLQNVKQKNDLIMSDYGKFLNMLQVKTAMQSGGTQWRKGFDRHETRLRAIAQPNKERDDANTRSGTGSTAWPGGFGNWRLIGWEWGRIKHMNICVKRIDPYQKQKAMPGGEGKVNTLTGLGRKWVSFIRSMVLSHERKVSISSQDRLKLKSPFAREAATNTETRVIGTASAMLLRKWLSKDDDNRHLTAIGAFRSSTFYQKRRRASSVPLQKIPLLYRMLVEANEWTADRGCQLFDEEWTATRFGFYWARRVIRAQYSARFAWLCSLLLSLFPTSTIRSCHS</sequence>
<accession>A0A4Y7PR72</accession>
<protein>
    <submittedName>
        <fullName evidence="2">Uncharacterized protein</fullName>
    </submittedName>
</protein>
<reference evidence="2 3" key="1">
    <citation type="submission" date="2018-06" db="EMBL/GenBank/DDBJ databases">
        <title>A transcriptomic atlas of mushroom development highlights an independent origin of complex multicellularity.</title>
        <authorList>
            <consortium name="DOE Joint Genome Institute"/>
            <person name="Krizsan K."/>
            <person name="Almasi E."/>
            <person name="Merenyi Z."/>
            <person name="Sahu N."/>
            <person name="Viragh M."/>
            <person name="Koszo T."/>
            <person name="Mondo S."/>
            <person name="Kiss B."/>
            <person name="Balint B."/>
            <person name="Kues U."/>
            <person name="Barry K."/>
            <person name="Hegedus J.C."/>
            <person name="Henrissat B."/>
            <person name="Johnson J."/>
            <person name="Lipzen A."/>
            <person name="Ohm R."/>
            <person name="Nagy I."/>
            <person name="Pangilinan J."/>
            <person name="Yan J."/>
            <person name="Xiong Y."/>
            <person name="Grigoriev I.V."/>
            <person name="Hibbett D.S."/>
            <person name="Nagy L.G."/>
        </authorList>
    </citation>
    <scope>NUCLEOTIDE SEQUENCE [LARGE SCALE GENOMIC DNA]</scope>
    <source>
        <strain evidence="2 3">SZMC22713</strain>
    </source>
</reference>
<dbReference type="VEuPathDB" id="FungiDB:BD410DRAFT_807209"/>
<evidence type="ECO:0000313" key="3">
    <source>
        <dbReference type="Proteomes" id="UP000294933"/>
    </source>
</evidence>
<organism evidence="2 3">
    <name type="scientific">Rickenella mellea</name>
    <dbReference type="NCBI Taxonomy" id="50990"/>
    <lineage>
        <taxon>Eukaryota</taxon>
        <taxon>Fungi</taxon>
        <taxon>Dikarya</taxon>
        <taxon>Basidiomycota</taxon>
        <taxon>Agaricomycotina</taxon>
        <taxon>Agaricomycetes</taxon>
        <taxon>Hymenochaetales</taxon>
        <taxon>Rickenellaceae</taxon>
        <taxon>Rickenella</taxon>
    </lineage>
</organism>
<keyword evidence="3" id="KW-1185">Reference proteome</keyword>
<dbReference type="Proteomes" id="UP000294933">
    <property type="component" value="Unassembled WGS sequence"/>
</dbReference>
<dbReference type="AlphaFoldDB" id="A0A4Y7PR72"/>
<gene>
    <name evidence="2" type="ORF">BD410DRAFT_807209</name>
</gene>